<dbReference type="Proteomes" id="UP000285794">
    <property type="component" value="Unassembled WGS sequence"/>
</dbReference>
<dbReference type="AlphaFoldDB" id="A0A425Y408"/>
<sequence>MNLQNQPVLKTGLLMTVCMIFLISCNKKESKENLEQLYQKFNGNYELISSISKHAVDLNMDGRASTDLLSENPMLSESRLGIRILENDYHYFEEMWPMVSSQVRRDEVYDPNKVYSTYALSYDSYYNMSTCLFNNDYTSIQLLRDVQKDSVNTLISIESIIIEANEVIKVTAVRKLYTIEGWHTCQIESRYKRYTIIS</sequence>
<proteinExistence type="predicted"/>
<keyword evidence="2" id="KW-1185">Reference proteome</keyword>
<name>A0A425Y408_9BACT</name>
<protein>
    <submittedName>
        <fullName evidence="1">Uncharacterized protein</fullName>
    </submittedName>
</protein>
<reference evidence="1 2" key="1">
    <citation type="submission" date="2018-07" db="EMBL/GenBank/DDBJ databases">
        <title>Draft genome sequence of Ancylomarina sp. M1P.</title>
        <authorList>
            <person name="Yadav S."/>
            <person name="Villanueva L."/>
            <person name="Damste J.S.S."/>
        </authorList>
    </citation>
    <scope>NUCLEOTIDE SEQUENCE [LARGE SCALE GENOMIC DNA]</scope>
    <source>
        <strain evidence="1 2">M1P</strain>
    </source>
</reference>
<evidence type="ECO:0000313" key="2">
    <source>
        <dbReference type="Proteomes" id="UP000285794"/>
    </source>
</evidence>
<gene>
    <name evidence="1" type="ORF">DWB61_06060</name>
</gene>
<comment type="caution">
    <text evidence="1">The sequence shown here is derived from an EMBL/GenBank/DDBJ whole genome shotgun (WGS) entry which is preliminary data.</text>
</comment>
<organism evidence="1 2">
    <name type="scientific">Ancylomarina euxinus</name>
    <dbReference type="NCBI Taxonomy" id="2283627"/>
    <lineage>
        <taxon>Bacteria</taxon>
        <taxon>Pseudomonadati</taxon>
        <taxon>Bacteroidota</taxon>
        <taxon>Bacteroidia</taxon>
        <taxon>Marinilabiliales</taxon>
        <taxon>Marinifilaceae</taxon>
        <taxon>Ancylomarina</taxon>
    </lineage>
</organism>
<evidence type="ECO:0000313" key="1">
    <source>
        <dbReference type="EMBL" id="RRG22999.1"/>
    </source>
</evidence>
<dbReference type="EMBL" id="QQWG01000004">
    <property type="protein sequence ID" value="RRG22999.1"/>
    <property type="molecule type" value="Genomic_DNA"/>
</dbReference>
<accession>A0A425Y408</accession>